<proteinExistence type="predicted"/>
<evidence type="ECO:0000256" key="2">
    <source>
        <dbReference type="ARBA" id="ARBA00023158"/>
    </source>
</evidence>
<name>A0A2G9GN74_9LAMI</name>
<accession>A0A2G9GN74</accession>
<dbReference type="InterPro" id="IPR005379">
    <property type="entry name" value="FDM1-5/IDN2_XH"/>
</dbReference>
<dbReference type="Pfam" id="PF03470">
    <property type="entry name" value="zf-XS"/>
    <property type="match status" value="1"/>
</dbReference>
<dbReference type="InterPro" id="IPR038588">
    <property type="entry name" value="XS_domain_sf"/>
</dbReference>
<evidence type="ECO:0000256" key="3">
    <source>
        <dbReference type="SAM" id="MobiDB-lite"/>
    </source>
</evidence>
<dbReference type="PANTHER" id="PTHR21596">
    <property type="entry name" value="RIBONUCLEASE P SUBUNIT P38"/>
    <property type="match status" value="1"/>
</dbReference>
<dbReference type="Gene3D" id="3.30.70.2890">
    <property type="entry name" value="XS domain"/>
    <property type="match status" value="1"/>
</dbReference>
<keyword evidence="1" id="KW-0175">Coiled coil</keyword>
<sequence length="629" mass="73221">MLDLIDQDSDISDSVLEEYADSCYEQLKQEIQMVKDSDYSCKCPYCPEEKKPIFGVEDLLQHASEVSQDLDKSRTKDRGRHLALLKYIEKEINGKNSSEIKTEDNDIDGSSALNELFVWPWMGVVVNIPVQWKDGRYVGESGSKLRDELTKKGFNPVRVHPLWNHKGHTGYAIVEFRNECLGLSDALRFEKAYEVNHQGKRDYFGGEETGDELYCWVAREDDFHAKNAIGDHLQKHGDLKTIAQYQEEERSKNGRLVSSLTNTIEIKNMRIIEMETKYKETSISLSSLISQKDDMLRAFNEERQKMQQNARGQLARIFQEHERITSELKAQRNKLKKREQELEEREAQNENERSKLSYEKQQNERAILEQKRADEKVLRLAEDHKREKEGLQRKLIQLEKKLDAKQALELEIRHLKGNLQVVKHMGDDGDTEVAKKLQAIQHELEEKEEELEHLEALNQTLIVKERKSNDELQEARKELINVLNGQSSRSSIGVKRMGVLDNKAFVAAAKRKYSEKEVDVKASELYSLWDGHIRNPDWHPFKIVPVEDGKCHKSILDQEDEKLKKLRNELGEEAYIAVINALTEMNEYNPSGRYTVPELWNNKDQRRASLKEGISYLIKQWSTLKRSRR</sequence>
<feature type="domain" description="XS" evidence="4">
    <location>
        <begin position="115"/>
        <end position="224"/>
    </location>
</feature>
<dbReference type="STRING" id="429701.A0A2G9GN74"/>
<keyword evidence="8" id="KW-1185">Reference proteome</keyword>
<dbReference type="Proteomes" id="UP000231279">
    <property type="component" value="Unassembled WGS sequence"/>
</dbReference>
<dbReference type="Pfam" id="PF03469">
    <property type="entry name" value="XH"/>
    <property type="match status" value="1"/>
</dbReference>
<dbReference type="EMBL" id="NKXS01004331">
    <property type="protein sequence ID" value="PIN06754.1"/>
    <property type="molecule type" value="Genomic_DNA"/>
</dbReference>
<evidence type="ECO:0000259" key="5">
    <source>
        <dbReference type="Pfam" id="PF03469"/>
    </source>
</evidence>
<evidence type="ECO:0000259" key="4">
    <source>
        <dbReference type="Pfam" id="PF03468"/>
    </source>
</evidence>
<dbReference type="OrthoDB" id="1892195at2759"/>
<comment type="caution">
    <text evidence="7">The sequence shown here is derived from an EMBL/GenBank/DDBJ whole genome shotgun (WGS) entry which is preliminary data.</text>
</comment>
<evidence type="ECO:0000256" key="1">
    <source>
        <dbReference type="ARBA" id="ARBA00023054"/>
    </source>
</evidence>
<evidence type="ECO:0000259" key="6">
    <source>
        <dbReference type="Pfam" id="PF03470"/>
    </source>
</evidence>
<feature type="region of interest" description="Disordered" evidence="3">
    <location>
        <begin position="331"/>
        <end position="362"/>
    </location>
</feature>
<evidence type="ECO:0000313" key="7">
    <source>
        <dbReference type="EMBL" id="PIN06754.1"/>
    </source>
</evidence>
<feature type="domain" description="Zinc finger-XS" evidence="6">
    <location>
        <begin position="43"/>
        <end position="84"/>
    </location>
</feature>
<dbReference type="InterPro" id="IPR045177">
    <property type="entry name" value="FDM1-5/IDN2"/>
</dbReference>
<feature type="compositionally biased region" description="Basic and acidic residues" evidence="3">
    <location>
        <begin position="345"/>
        <end position="362"/>
    </location>
</feature>
<dbReference type="GO" id="GO:0080188">
    <property type="term" value="P:gene silencing by siRNA-directed DNA methylation"/>
    <property type="evidence" value="ECO:0007669"/>
    <property type="project" value="InterPro"/>
</dbReference>
<dbReference type="AlphaFoldDB" id="A0A2G9GN74"/>
<dbReference type="InterPro" id="IPR005380">
    <property type="entry name" value="XS_domain"/>
</dbReference>
<gene>
    <name evidence="7" type="ORF">CDL12_20697</name>
</gene>
<feature type="domain" description="Factor of DNA methylation 1-5/IDN2" evidence="5">
    <location>
        <begin position="495"/>
        <end position="626"/>
    </location>
</feature>
<keyword evidence="2" id="KW-0943">RNA-mediated gene silencing</keyword>
<reference evidence="8" key="1">
    <citation type="journal article" date="2018" name="Gigascience">
        <title>Genome assembly of the Pink Ipe (Handroanthus impetiginosus, Bignoniaceae), a highly valued, ecologically keystone Neotropical timber forest tree.</title>
        <authorList>
            <person name="Silva-Junior O.B."/>
            <person name="Grattapaglia D."/>
            <person name="Novaes E."/>
            <person name="Collevatti R.G."/>
        </authorList>
    </citation>
    <scope>NUCLEOTIDE SEQUENCE [LARGE SCALE GENOMIC DNA]</scope>
    <source>
        <strain evidence="8">cv. UFG-1</strain>
    </source>
</reference>
<dbReference type="Pfam" id="PF03468">
    <property type="entry name" value="XS"/>
    <property type="match status" value="1"/>
</dbReference>
<organism evidence="7 8">
    <name type="scientific">Handroanthus impetiginosus</name>
    <dbReference type="NCBI Taxonomy" id="429701"/>
    <lineage>
        <taxon>Eukaryota</taxon>
        <taxon>Viridiplantae</taxon>
        <taxon>Streptophyta</taxon>
        <taxon>Embryophyta</taxon>
        <taxon>Tracheophyta</taxon>
        <taxon>Spermatophyta</taxon>
        <taxon>Magnoliopsida</taxon>
        <taxon>eudicotyledons</taxon>
        <taxon>Gunneridae</taxon>
        <taxon>Pentapetalae</taxon>
        <taxon>asterids</taxon>
        <taxon>lamiids</taxon>
        <taxon>Lamiales</taxon>
        <taxon>Bignoniaceae</taxon>
        <taxon>Crescentiina</taxon>
        <taxon>Tabebuia alliance</taxon>
        <taxon>Handroanthus</taxon>
    </lineage>
</organism>
<evidence type="ECO:0000313" key="8">
    <source>
        <dbReference type="Proteomes" id="UP000231279"/>
    </source>
</evidence>
<dbReference type="InterPro" id="IPR005381">
    <property type="entry name" value="Znf-XS_domain"/>
</dbReference>
<dbReference type="PANTHER" id="PTHR21596:SF23">
    <property type="entry name" value="FACTOR OF DNA METHYLATION 4"/>
    <property type="match status" value="1"/>
</dbReference>
<protein>
    <submittedName>
        <fullName evidence="7">Uncharacterized protein</fullName>
    </submittedName>
</protein>